<name>A0AAV6ZNR9_ENGPU</name>
<evidence type="ECO:0000313" key="3">
    <source>
        <dbReference type="EMBL" id="KAG8547558.1"/>
    </source>
</evidence>
<organism evidence="3 4">
    <name type="scientific">Engystomops pustulosus</name>
    <name type="common">Tungara frog</name>
    <name type="synonym">Physalaemus pustulosus</name>
    <dbReference type="NCBI Taxonomy" id="76066"/>
    <lineage>
        <taxon>Eukaryota</taxon>
        <taxon>Metazoa</taxon>
        <taxon>Chordata</taxon>
        <taxon>Craniata</taxon>
        <taxon>Vertebrata</taxon>
        <taxon>Euteleostomi</taxon>
        <taxon>Amphibia</taxon>
        <taxon>Batrachia</taxon>
        <taxon>Anura</taxon>
        <taxon>Neobatrachia</taxon>
        <taxon>Hyloidea</taxon>
        <taxon>Leptodactylidae</taxon>
        <taxon>Leiuperinae</taxon>
        <taxon>Engystomops</taxon>
    </lineage>
</organism>
<dbReference type="EMBL" id="WNYA01000681">
    <property type="protein sequence ID" value="KAG8547558.1"/>
    <property type="molecule type" value="Genomic_DNA"/>
</dbReference>
<dbReference type="CDD" id="cd19941">
    <property type="entry name" value="TIL"/>
    <property type="match status" value="1"/>
</dbReference>
<feature type="chain" id="PRO_5043585869" description="TIL domain-containing protein" evidence="1">
    <location>
        <begin position="23"/>
        <end position="93"/>
    </location>
</feature>
<dbReference type="InterPro" id="IPR002919">
    <property type="entry name" value="TIL_dom"/>
</dbReference>
<dbReference type="Proteomes" id="UP000824782">
    <property type="component" value="Unassembled WGS sequence"/>
</dbReference>
<feature type="signal peptide" evidence="1">
    <location>
        <begin position="1"/>
        <end position="22"/>
    </location>
</feature>
<keyword evidence="1" id="KW-0732">Signal</keyword>
<comment type="caution">
    <text evidence="3">The sequence shown here is derived from an EMBL/GenBank/DDBJ whole genome shotgun (WGS) entry which is preliminary data.</text>
</comment>
<evidence type="ECO:0000313" key="4">
    <source>
        <dbReference type="Proteomes" id="UP000824782"/>
    </source>
</evidence>
<dbReference type="AlphaFoldDB" id="A0AAV6ZNR9"/>
<evidence type="ECO:0000259" key="2">
    <source>
        <dbReference type="Pfam" id="PF01826"/>
    </source>
</evidence>
<keyword evidence="4" id="KW-1185">Reference proteome</keyword>
<gene>
    <name evidence="3" type="ORF">GDO81_028029</name>
</gene>
<dbReference type="InterPro" id="IPR036084">
    <property type="entry name" value="Ser_inhib-like_sf"/>
</dbReference>
<feature type="domain" description="TIL" evidence="2">
    <location>
        <begin position="35"/>
        <end position="88"/>
    </location>
</feature>
<proteinExistence type="predicted"/>
<sequence>MLTGPLCILLAAILSCTSTTNSGRGGSTSGDFFDCGVNGTFYLCKPCPEDCRSTPKPCYEKCGYGCYCLPGYVLESPASDRCILPKDCVRRRQ</sequence>
<dbReference type="Gene3D" id="2.10.25.10">
    <property type="entry name" value="Laminin"/>
    <property type="match status" value="1"/>
</dbReference>
<protein>
    <recommendedName>
        <fullName evidence="2">TIL domain-containing protein</fullName>
    </recommendedName>
</protein>
<accession>A0AAV6ZNR9</accession>
<reference evidence="3" key="1">
    <citation type="thesis" date="2020" institute="ProQuest LLC" country="789 East Eisenhower Parkway, Ann Arbor, MI, USA">
        <title>Comparative Genomics and Chromosome Evolution.</title>
        <authorList>
            <person name="Mudd A.B."/>
        </authorList>
    </citation>
    <scope>NUCLEOTIDE SEQUENCE</scope>
    <source>
        <strain evidence="3">237g6f4</strain>
        <tissue evidence="3">Blood</tissue>
    </source>
</reference>
<dbReference type="SUPFAM" id="SSF57567">
    <property type="entry name" value="Serine protease inhibitors"/>
    <property type="match status" value="1"/>
</dbReference>
<evidence type="ECO:0000256" key="1">
    <source>
        <dbReference type="SAM" id="SignalP"/>
    </source>
</evidence>
<dbReference type="Pfam" id="PF01826">
    <property type="entry name" value="TIL"/>
    <property type="match status" value="1"/>
</dbReference>